<dbReference type="GO" id="GO:0030141">
    <property type="term" value="C:secretory granule"/>
    <property type="evidence" value="ECO:0000318"/>
    <property type="project" value="GO_Central"/>
</dbReference>
<feature type="region of interest" description="Disordered" evidence="13">
    <location>
        <begin position="188"/>
        <end position="240"/>
    </location>
</feature>
<evidence type="ECO:0000256" key="5">
    <source>
        <dbReference type="ARBA" id="ARBA00022989"/>
    </source>
</evidence>
<dbReference type="InterPro" id="IPR021613">
    <property type="entry name" value="Receptor_IA-2_dom"/>
</dbReference>
<dbReference type="GO" id="GO:0045202">
    <property type="term" value="C:synapse"/>
    <property type="evidence" value="ECO:0000318"/>
    <property type="project" value="GO_Central"/>
</dbReference>
<evidence type="ECO:0000256" key="8">
    <source>
        <dbReference type="ARBA" id="ARBA00023170"/>
    </source>
</evidence>
<evidence type="ECO:0000256" key="1">
    <source>
        <dbReference type="ARBA" id="ARBA00004212"/>
    </source>
</evidence>
<keyword evidence="7 14" id="KW-0472">Membrane</keyword>
<feature type="compositionally biased region" description="Polar residues" evidence="13">
    <location>
        <begin position="112"/>
        <end position="127"/>
    </location>
</feature>
<feature type="region of interest" description="Disordered" evidence="13">
    <location>
        <begin position="382"/>
        <end position="408"/>
    </location>
</feature>
<comment type="subcellular location">
    <subcellularLocation>
        <location evidence="1">Cytoplasmic vesicle</location>
        <location evidence="1">Secretory vesicle membrane</location>
        <topology evidence="1">Single-pass type I membrane protein</topology>
    </subcellularLocation>
    <subcellularLocation>
        <location evidence="12">Synapse</location>
    </subcellularLocation>
</comment>
<dbReference type="EMBL" id="AHAT01002540">
    <property type="status" value="NOT_ANNOTATED_CDS"/>
    <property type="molecule type" value="Genomic_DNA"/>
</dbReference>
<comment type="similarity">
    <text evidence="11">Belongs to the protein-tyrosine phosphatase family. Receptor class 8 subfamily.</text>
</comment>
<evidence type="ECO:0000256" key="12">
    <source>
        <dbReference type="ARBA" id="ARBA00034103"/>
    </source>
</evidence>
<dbReference type="InterPro" id="IPR038112">
    <property type="entry name" value="Receptor_IA-2_ectodomain_sf"/>
</dbReference>
<dbReference type="Pfam" id="PF00102">
    <property type="entry name" value="Y_phosphatase"/>
    <property type="match status" value="1"/>
</dbReference>
<dbReference type="InParanoid" id="W5N3T4"/>
<dbReference type="PANTHER" id="PTHR46106">
    <property type="entry name" value="IA-2 PROTEIN TYROSINE PHOSPHATASE, ISOFORM C"/>
    <property type="match status" value="1"/>
</dbReference>
<keyword evidence="4 15" id="KW-0732">Signal</keyword>
<dbReference type="EMBL" id="AHAT01002541">
    <property type="status" value="NOT_ANNOTATED_CDS"/>
    <property type="molecule type" value="Genomic_DNA"/>
</dbReference>
<evidence type="ECO:0000256" key="11">
    <source>
        <dbReference type="ARBA" id="ARBA00025723"/>
    </source>
</evidence>
<dbReference type="GO" id="GO:0004725">
    <property type="term" value="F:protein tyrosine phosphatase activity"/>
    <property type="evidence" value="ECO:0007669"/>
    <property type="project" value="InterPro"/>
</dbReference>
<feature type="transmembrane region" description="Helical" evidence="14">
    <location>
        <begin position="674"/>
        <end position="698"/>
    </location>
</feature>
<feature type="compositionally biased region" description="Polar residues" evidence="13">
    <location>
        <begin position="765"/>
        <end position="776"/>
    </location>
</feature>
<name>W5N3T4_LEPOC</name>
<dbReference type="SMART" id="SM01305">
    <property type="entry name" value="RESP18"/>
    <property type="match status" value="1"/>
</dbReference>
<evidence type="ECO:0000256" key="6">
    <source>
        <dbReference type="ARBA" id="ARBA00023018"/>
    </source>
</evidence>
<feature type="region of interest" description="Disordered" evidence="13">
    <location>
        <begin position="734"/>
        <end position="776"/>
    </location>
</feature>
<keyword evidence="10" id="KW-0968">Cytoplasmic vesicle</keyword>
<keyword evidence="3 14" id="KW-0812">Transmembrane</keyword>
<protein>
    <submittedName>
        <fullName evidence="18">Protein tyrosine phosphatase receptor type N2</fullName>
    </submittedName>
</protein>
<reference evidence="18" key="2">
    <citation type="submission" date="2025-08" db="UniProtKB">
        <authorList>
            <consortium name="Ensembl"/>
        </authorList>
    </citation>
    <scope>IDENTIFICATION</scope>
</reference>
<keyword evidence="8" id="KW-0675">Receptor</keyword>
<evidence type="ECO:0000256" key="7">
    <source>
        <dbReference type="ARBA" id="ARBA00023136"/>
    </source>
</evidence>
<dbReference type="Gene3D" id="3.30.70.2470">
    <property type="entry name" value="Protein-tyrosine phosphatase receptor IA-2 ectodomain"/>
    <property type="match status" value="1"/>
</dbReference>
<feature type="compositionally biased region" description="Basic and acidic residues" evidence="13">
    <location>
        <begin position="383"/>
        <end position="401"/>
    </location>
</feature>
<feature type="region of interest" description="Disordered" evidence="13">
    <location>
        <begin position="449"/>
        <end position="488"/>
    </location>
</feature>
<dbReference type="InterPro" id="IPR016130">
    <property type="entry name" value="Tyr_Pase_AS"/>
</dbReference>
<dbReference type="SUPFAM" id="SSF52799">
    <property type="entry name" value="(Phosphotyrosine protein) phosphatases II"/>
    <property type="match status" value="1"/>
</dbReference>
<proteinExistence type="inferred from homology"/>
<dbReference type="PANTHER" id="PTHR46106:SF5">
    <property type="entry name" value="RECEPTOR-TYPE TYROSINE-PROTEIN PHOSPHATASE N2"/>
    <property type="match status" value="1"/>
</dbReference>
<keyword evidence="5 14" id="KW-1133">Transmembrane helix</keyword>
<dbReference type="InterPro" id="IPR033522">
    <property type="entry name" value="IA-2/IA-2_beta"/>
</dbReference>
<evidence type="ECO:0000313" key="18">
    <source>
        <dbReference type="Ensembl" id="ENSLOCP00000015293.1"/>
    </source>
</evidence>
<evidence type="ECO:0000259" key="17">
    <source>
        <dbReference type="PROSITE" id="PS50056"/>
    </source>
</evidence>
<dbReference type="Pfam" id="PF11548">
    <property type="entry name" value="Receptor_IA-2"/>
    <property type="match status" value="1"/>
</dbReference>
<dbReference type="PROSITE" id="PS00383">
    <property type="entry name" value="TYR_PHOSPHATASE_1"/>
    <property type="match status" value="1"/>
</dbReference>
<dbReference type="Ensembl" id="ENSLOCT00000015322.1">
    <property type="protein sequence ID" value="ENSLOCP00000015293.1"/>
    <property type="gene ID" value="ENSLOCG00000012419.1"/>
</dbReference>
<keyword evidence="19" id="KW-1185">Reference proteome</keyword>
<feature type="signal peptide" evidence="15">
    <location>
        <begin position="1"/>
        <end position="22"/>
    </location>
</feature>
<dbReference type="Proteomes" id="UP000018468">
    <property type="component" value="Linkage group LG9"/>
</dbReference>
<reference evidence="19" key="1">
    <citation type="submission" date="2011-12" db="EMBL/GenBank/DDBJ databases">
        <title>The Draft Genome of Lepisosteus oculatus.</title>
        <authorList>
            <consortium name="The Broad Institute Genome Assembly &amp; Analysis Group"/>
            <consortium name="Computational R&amp;D Group"/>
            <consortium name="and Sequencing Platform"/>
            <person name="Di Palma F."/>
            <person name="Alfoldi J."/>
            <person name="Johnson J."/>
            <person name="Berlin A."/>
            <person name="Gnerre S."/>
            <person name="Jaffe D."/>
            <person name="MacCallum I."/>
            <person name="Young S."/>
            <person name="Walker B.J."/>
            <person name="Lander E.S."/>
            <person name="Lindblad-Toh K."/>
        </authorList>
    </citation>
    <scope>NUCLEOTIDE SEQUENCE [LARGE SCALE GENOMIC DNA]</scope>
</reference>
<dbReference type="SMART" id="SM00194">
    <property type="entry name" value="PTPc"/>
    <property type="match status" value="1"/>
</dbReference>
<evidence type="ECO:0000313" key="19">
    <source>
        <dbReference type="Proteomes" id="UP000018468"/>
    </source>
</evidence>
<keyword evidence="6" id="KW-0770">Synapse</keyword>
<evidence type="ECO:0000256" key="14">
    <source>
        <dbReference type="SAM" id="Phobius"/>
    </source>
</evidence>
<dbReference type="FunCoup" id="W5N3T4">
    <property type="interactions" value="216"/>
</dbReference>
<dbReference type="Pfam" id="PF14948">
    <property type="entry name" value="RESP18"/>
    <property type="match status" value="1"/>
</dbReference>
<dbReference type="FunFam" id="3.90.190.10:FF:000017">
    <property type="entry name" value="receptor-type tyrosine-protein phosphatase-like N isoform X2"/>
    <property type="match status" value="1"/>
</dbReference>
<evidence type="ECO:0000256" key="2">
    <source>
        <dbReference type="ARBA" id="ARBA00022553"/>
    </source>
</evidence>
<evidence type="ECO:0000256" key="3">
    <source>
        <dbReference type="ARBA" id="ARBA00022692"/>
    </source>
</evidence>
<dbReference type="GeneID" id="102697750"/>
<feature type="chain" id="PRO_5004866977" evidence="15">
    <location>
        <begin position="23"/>
        <end position="1074"/>
    </location>
</feature>
<feature type="compositionally biased region" description="Basic and acidic residues" evidence="13">
    <location>
        <begin position="465"/>
        <end position="488"/>
    </location>
</feature>
<dbReference type="PRINTS" id="PR00700">
    <property type="entry name" value="PRTYPHPHTASE"/>
</dbReference>
<dbReference type="Bgee" id="ENSLOCG00000012419">
    <property type="expression patterns" value="Expressed in brain and 8 other cell types or tissues"/>
</dbReference>
<dbReference type="InterPro" id="IPR003595">
    <property type="entry name" value="Tyr_Pase_cat"/>
</dbReference>
<dbReference type="GeneTree" id="ENSGT00940000154095"/>
<dbReference type="KEGG" id="loc:102697750"/>
<dbReference type="InterPro" id="IPR029021">
    <property type="entry name" value="Prot-tyrosine_phosphatase-like"/>
</dbReference>
<dbReference type="PROSITE" id="PS50056">
    <property type="entry name" value="TYR_PHOSPHATASE_2"/>
    <property type="match status" value="1"/>
</dbReference>
<dbReference type="OrthoDB" id="9880441at2759"/>
<dbReference type="OMA" id="ENVQSHT"/>
<dbReference type="CTD" id="5799"/>
<dbReference type="GO" id="GO:0030658">
    <property type="term" value="C:transport vesicle membrane"/>
    <property type="evidence" value="ECO:0007669"/>
    <property type="project" value="UniProtKB-SubCell"/>
</dbReference>
<feature type="domain" description="Tyrosine specific protein phosphatases" evidence="17">
    <location>
        <begin position="983"/>
        <end position="1055"/>
    </location>
</feature>
<keyword evidence="2" id="KW-0597">Phosphoprotein</keyword>
<evidence type="ECO:0000256" key="13">
    <source>
        <dbReference type="SAM" id="MobiDB-lite"/>
    </source>
</evidence>
<dbReference type="SMART" id="SM00404">
    <property type="entry name" value="PTPc_motif"/>
    <property type="match status" value="1"/>
</dbReference>
<dbReference type="GO" id="GO:0051046">
    <property type="term" value="P:regulation of secretion"/>
    <property type="evidence" value="ECO:0000318"/>
    <property type="project" value="GO_Central"/>
</dbReference>
<dbReference type="GO" id="GO:0035773">
    <property type="term" value="P:insulin secretion involved in cellular response to glucose stimulus"/>
    <property type="evidence" value="ECO:0000318"/>
    <property type="project" value="GO_Central"/>
</dbReference>
<dbReference type="InterPro" id="IPR029403">
    <property type="entry name" value="RESP18_dom"/>
</dbReference>
<feature type="domain" description="Tyrosine-protein phosphatase" evidence="16">
    <location>
        <begin position="804"/>
        <end position="1064"/>
    </location>
</feature>
<dbReference type="PROSITE" id="PS50055">
    <property type="entry name" value="TYR_PHOSPHATASE_PTP"/>
    <property type="match status" value="1"/>
</dbReference>
<reference evidence="18" key="3">
    <citation type="submission" date="2025-09" db="UniProtKB">
        <authorList>
            <consortium name="Ensembl"/>
        </authorList>
    </citation>
    <scope>IDENTIFICATION</scope>
</reference>
<sequence>MDSIYTVLLVLLVFHSPFIVAAERKFGCLFEDELCTTYEICVNDGVFGRCQRVPVIDVYRYEVSPAALQRLRSLLQKLSQRGLTWKDDATQQVISKELSKLRKVYYRLSETNSPDIGSNPRTPSQNIDSEKKYGQNGDLSRSVQQYLLYLGYLPQSGASASQKTKNEQAPIKNDAILTDRFMDYIRQKTQGQGKPSPPKFSAASLFQPGYPDPLPPAKSFSPYAHQGPPAPHGTGPFQGPQPDKSKVLVAALEGYLAKKLSAKQPEAGRLEGKPGSLVYSGKLRPFLTGRVESIGPQEEAYKGKVPFRLAPEGELQKPQTDRLLFKAVSNPPVAKDPLSLVDENFIQNVVKELGKHNVNVDGLSPKELDELADVIADTLQVVDEDKGRDKEDSRDQRDMKRGPAPRLLQYQEDILGEDAMMQERQLDEAKPDSNDKDSNAVNKLLEYLDKNSMTESPPRLDVQTEDGKLKARGRSEAFEESSTDEKGVGVENVKSKTILKELAAQKKAARPAEVDSKELSELHDWVRNAKAPSAAVHVEPEKKGVQFEEEEEELQLDVKSRTKPKKEEEYGYVVTDSEALTTDQGLHLMEVLARQVKLQMADFDDVDVLGPAVTFKVRSNPQNISTADVANIAVKQKISLEKEAGVKILQAGHGDKSQLKLLPLKSDKENSTKFLILTLISIVCIIGVLVASGVIYCLRHRSHHKLKEKLTGLGSDTGSDATATYQELCRQRMAVKTSERPEPQHSSRINSVSSQFSDGPIPSPTARSSTSSWCEEPVQSNMDISTGHMILSYMEDHLKNKNRLEKEWEALCAYQAEPNATSIAQREENSKKNRCSAVVVYDHSRITLKVENNHGNSDYINASPIMDHDPRNPAYIATQGPLPATVADFWQMVWENGCVVIVMLTPLTENGVKQCYHYWPDEGSNLYHIYEVNLVSEHIWCEDFLVRSFYLKNMQTNETRTVTQFHFLTWMNKSVPESTRSLLDFRRKVNKCYRGRSCPIIVHCSDGSGRSGTYILIDMVLNKMAKGAKEIDIAATLEHLRDQRPGMVQTKEQFEFALTAVAEEVNAILKALPQ</sequence>
<dbReference type="AlphaFoldDB" id="W5N3T4"/>
<evidence type="ECO:0000256" key="4">
    <source>
        <dbReference type="ARBA" id="ARBA00022729"/>
    </source>
</evidence>
<dbReference type="Gene3D" id="3.90.190.10">
    <property type="entry name" value="Protein tyrosine phosphatase superfamily"/>
    <property type="match status" value="1"/>
</dbReference>
<evidence type="ECO:0000256" key="15">
    <source>
        <dbReference type="SAM" id="SignalP"/>
    </source>
</evidence>
<dbReference type="EMBL" id="AHAT01002538">
    <property type="status" value="NOT_ANNOTATED_CDS"/>
    <property type="molecule type" value="Genomic_DNA"/>
</dbReference>
<accession>W5N3T4</accession>
<dbReference type="HOGENOM" id="CLU_007905_0_0_1"/>
<dbReference type="EMBL" id="AHAT01002539">
    <property type="status" value="NOT_ANNOTATED_CDS"/>
    <property type="molecule type" value="Genomic_DNA"/>
</dbReference>
<dbReference type="InterPro" id="IPR000242">
    <property type="entry name" value="PTP_cat"/>
</dbReference>
<keyword evidence="9" id="KW-0325">Glycoprotein</keyword>
<feature type="region of interest" description="Disordered" evidence="13">
    <location>
        <begin position="112"/>
        <end position="136"/>
    </location>
</feature>
<dbReference type="InterPro" id="IPR000387">
    <property type="entry name" value="Tyr_Pase_dom"/>
</dbReference>
<evidence type="ECO:0000259" key="16">
    <source>
        <dbReference type="PROSITE" id="PS50055"/>
    </source>
</evidence>
<dbReference type="eggNOG" id="KOG0793">
    <property type="taxonomic scope" value="Eukaryota"/>
</dbReference>
<organism evidence="18 19">
    <name type="scientific">Lepisosteus oculatus</name>
    <name type="common">Spotted gar</name>
    <dbReference type="NCBI Taxonomy" id="7918"/>
    <lineage>
        <taxon>Eukaryota</taxon>
        <taxon>Metazoa</taxon>
        <taxon>Chordata</taxon>
        <taxon>Craniata</taxon>
        <taxon>Vertebrata</taxon>
        <taxon>Euteleostomi</taxon>
        <taxon>Actinopterygii</taxon>
        <taxon>Neopterygii</taxon>
        <taxon>Holostei</taxon>
        <taxon>Semionotiformes</taxon>
        <taxon>Lepisosteidae</taxon>
        <taxon>Lepisosteus</taxon>
    </lineage>
</organism>
<feature type="compositionally biased region" description="Polar residues" evidence="13">
    <location>
        <begin position="746"/>
        <end position="757"/>
    </location>
</feature>
<evidence type="ECO:0000256" key="10">
    <source>
        <dbReference type="ARBA" id="ARBA00023329"/>
    </source>
</evidence>
<dbReference type="STRING" id="7918.ENSLOCP00000015293"/>
<evidence type="ECO:0000256" key="9">
    <source>
        <dbReference type="ARBA" id="ARBA00023180"/>
    </source>
</evidence>